<dbReference type="InterPro" id="IPR017642">
    <property type="entry name" value="DNA_S_mod_DndB"/>
</dbReference>
<dbReference type="NCBIfam" id="TIGR03187">
    <property type="entry name" value="DGQHR"/>
    <property type="match status" value="1"/>
</dbReference>
<dbReference type="OrthoDB" id="3524978at2"/>
<dbReference type="KEGG" id="slp:Slip_0209"/>
<dbReference type="EMBL" id="CP002048">
    <property type="protein sequence ID" value="ADI01000.1"/>
    <property type="molecule type" value="Genomic_DNA"/>
</dbReference>
<dbReference type="eggNOG" id="ENOG502Z8U6">
    <property type="taxonomic scope" value="Bacteria"/>
</dbReference>
<sequence length="386" mass="43801">MLRIPALRGEMGGIQYYLTVWGLGEAARNITYSEELEKRQEAEIPADLRAQRKINWPRVRREVVPYLLQVPDHFFSSLTVEVVYPAHAKSEITFEPVNGEWGYVILDGTEELRTLDGQHRLVAIKEALKESPGLAAEKISVILIPHRGLKKSQQLFSDLNRNAKPTTKTLNILFEWRGLFEQAAKEAMNRSSLLANRVELEHNSLAQKSKKIITLGVLYEMSKEILKDRNGYYDSEMADIPPELVSRAAGELVQVFDEVLLPSLPEIEKVVAGKMMPFEHRSRYIAMHSVGWQAMAGAVRAAIDQRPQDWKDLCREKFSRLDWSLNNPAWEGSAMAGGLVANRAPAIRYLVAQLKEYLGLELTPAETEYFTSRKPFPIRKLKESGS</sequence>
<reference evidence="2" key="1">
    <citation type="journal article" date="2010" name="Stand. Genomic Sci.">
        <title>Complete genome sequence of Syntrophothermus lipocalidus type strain (TGB-C1T).</title>
        <authorList>
            <consortium name="US DOE Joint Genome Institute (JGI-PGF)"/>
            <person name="Djao O."/>
            <person name="Zhang X."/>
            <person name="Lucas S."/>
            <person name="Lapidus A."/>
            <person name="Glavina Del Rio T."/>
            <person name="Nolan M."/>
            <person name="Tice H."/>
            <person name="Cheng J."/>
            <person name="Han C."/>
            <person name="Tapia R."/>
            <person name="Goodwin L."/>
            <person name="Pitluck S."/>
            <person name="Liolios K."/>
            <person name="Ivanova N."/>
            <person name="Mavromatis K."/>
            <person name="Mikhailova N."/>
            <person name="Ovchinnikova G."/>
            <person name="Pati A."/>
            <person name="Brambilla E."/>
            <person name="Chen A."/>
            <person name="Palaniappan K."/>
            <person name="Land M."/>
            <person name="Hauser L."/>
            <person name="Chang Y."/>
            <person name="Jeffries C."/>
            <person name="Rohde M."/>
            <person name="Sikorski J."/>
            <person name="Spring S."/>
            <person name="Goker M."/>
            <person name="Detter J."/>
            <person name="Woyke T."/>
            <person name="Bristow J."/>
            <person name="Eisen J."/>
            <person name="Markowitz V."/>
            <person name="Hugenholtz P."/>
            <person name="Kyrpides N."/>
            <person name="Klenk H."/>
        </authorList>
    </citation>
    <scope>NUCLEOTIDE SEQUENCE [LARGE SCALE GENOMIC DNA]</scope>
    <source>
        <strain evidence="2">DSM 12680 / TGB-C1</strain>
    </source>
</reference>
<dbReference type="Pfam" id="PF14072">
    <property type="entry name" value="DndB"/>
    <property type="match status" value="1"/>
</dbReference>
<evidence type="ECO:0000313" key="1">
    <source>
        <dbReference type="EMBL" id="ADI01000.1"/>
    </source>
</evidence>
<proteinExistence type="predicted"/>
<dbReference type="AlphaFoldDB" id="D7CJB1"/>
<reference evidence="1 2" key="2">
    <citation type="journal article" date="2010" name="Stand. Genomic Sci.">
        <title>Complete genome sequence of Syntrophothermus lipocalidus type strain (TGB-C1).</title>
        <authorList>
            <person name="Djao O.D."/>
            <person name="Zhang X."/>
            <person name="Lucas S."/>
            <person name="Lapidus A."/>
            <person name="Del Rio T.G."/>
            <person name="Nolan M."/>
            <person name="Tice H."/>
            <person name="Cheng J.F."/>
            <person name="Han C."/>
            <person name="Tapia R."/>
            <person name="Goodwin L."/>
            <person name="Pitluck S."/>
            <person name="Liolios K."/>
            <person name="Ivanova N."/>
            <person name="Mavromatis K."/>
            <person name="Mikhailova N."/>
            <person name="Ovchinnikova G."/>
            <person name="Pati A."/>
            <person name="Brambilla E."/>
            <person name="Chen A."/>
            <person name="Palaniappan K."/>
            <person name="Land M."/>
            <person name="Hauser L."/>
            <person name="Chang Y.J."/>
            <person name="Jeffries C.D."/>
            <person name="Rohde M."/>
            <person name="Sikorski J."/>
            <person name="Spring S."/>
            <person name="Goker M."/>
            <person name="Detter J.C."/>
            <person name="Woyke T."/>
            <person name="Bristow J."/>
            <person name="Eisen J.A."/>
            <person name="Markowitz V."/>
            <person name="Hugenholtz P."/>
            <person name="Kyrpides N.C."/>
            <person name="Klenk H.P."/>
        </authorList>
    </citation>
    <scope>NUCLEOTIDE SEQUENCE [LARGE SCALE GENOMIC DNA]</scope>
    <source>
        <strain evidence="2">DSM 12680 / TGB-C1</strain>
    </source>
</reference>
<name>D7CJB1_SYNLT</name>
<dbReference type="InterPro" id="IPR017601">
    <property type="entry name" value="DGQHR-contain_dom"/>
</dbReference>
<dbReference type="HOGENOM" id="CLU_036711_1_0_9"/>
<organism evidence="1 2">
    <name type="scientific">Syntrophothermus lipocalidus (strain DSM 12680 / TGB-C1)</name>
    <dbReference type="NCBI Taxonomy" id="643648"/>
    <lineage>
        <taxon>Bacteria</taxon>
        <taxon>Bacillati</taxon>
        <taxon>Bacillota</taxon>
        <taxon>Clostridia</taxon>
        <taxon>Eubacteriales</taxon>
        <taxon>Syntrophomonadaceae</taxon>
        <taxon>Syntrophothermus</taxon>
    </lineage>
</organism>
<dbReference type="Proteomes" id="UP000000378">
    <property type="component" value="Chromosome"/>
</dbReference>
<protein>
    <submittedName>
        <fullName evidence="1">DGQHR domain protein</fullName>
    </submittedName>
</protein>
<evidence type="ECO:0000313" key="2">
    <source>
        <dbReference type="Proteomes" id="UP000000378"/>
    </source>
</evidence>
<dbReference type="RefSeq" id="WP_013174404.1">
    <property type="nucleotide sequence ID" value="NC_014220.1"/>
</dbReference>
<dbReference type="CDD" id="cd16412">
    <property type="entry name" value="dndB"/>
    <property type="match status" value="1"/>
</dbReference>
<gene>
    <name evidence="1" type="ordered locus">Slip_0209</name>
</gene>
<keyword evidence="2" id="KW-1185">Reference proteome</keyword>
<accession>D7CJB1</accession>